<organism evidence="3 4">
    <name type="scientific">Paraburkholderia dinghuensis</name>
    <dbReference type="NCBI Taxonomy" id="2305225"/>
    <lineage>
        <taxon>Bacteria</taxon>
        <taxon>Pseudomonadati</taxon>
        <taxon>Pseudomonadota</taxon>
        <taxon>Betaproteobacteria</taxon>
        <taxon>Burkholderiales</taxon>
        <taxon>Burkholderiaceae</taxon>
        <taxon>Paraburkholderia</taxon>
    </lineage>
</organism>
<accession>A0A3N6NCS9</accession>
<protein>
    <recommendedName>
        <fullName evidence="5">DUF4148 domain-containing protein</fullName>
    </recommendedName>
</protein>
<feature type="signal peptide" evidence="2">
    <location>
        <begin position="1"/>
        <end position="25"/>
    </location>
</feature>
<feature type="region of interest" description="Disordered" evidence="1">
    <location>
        <begin position="18"/>
        <end position="78"/>
    </location>
</feature>
<dbReference type="EMBL" id="RQIS01000002">
    <property type="protein sequence ID" value="RQH09141.1"/>
    <property type="molecule type" value="Genomic_DNA"/>
</dbReference>
<gene>
    <name evidence="3" type="ORF">D1Y85_04580</name>
</gene>
<keyword evidence="4" id="KW-1185">Reference proteome</keyword>
<evidence type="ECO:0008006" key="5">
    <source>
        <dbReference type="Google" id="ProtNLM"/>
    </source>
</evidence>
<name>A0A3N6NCS9_9BURK</name>
<evidence type="ECO:0000313" key="4">
    <source>
        <dbReference type="Proteomes" id="UP000272778"/>
    </source>
</evidence>
<evidence type="ECO:0000256" key="1">
    <source>
        <dbReference type="SAM" id="MobiDB-lite"/>
    </source>
</evidence>
<dbReference type="Proteomes" id="UP000272778">
    <property type="component" value="Unassembled WGS sequence"/>
</dbReference>
<comment type="caution">
    <text evidence="3">The sequence shown here is derived from an EMBL/GenBank/DDBJ whole genome shotgun (WGS) entry which is preliminary data.</text>
</comment>
<keyword evidence="2" id="KW-0732">Signal</keyword>
<feature type="compositionally biased region" description="Basic and acidic residues" evidence="1">
    <location>
        <begin position="27"/>
        <end position="37"/>
    </location>
</feature>
<evidence type="ECO:0000256" key="2">
    <source>
        <dbReference type="SAM" id="SignalP"/>
    </source>
</evidence>
<feature type="compositionally biased region" description="Polar residues" evidence="1">
    <location>
        <begin position="39"/>
        <end position="55"/>
    </location>
</feature>
<proteinExistence type="predicted"/>
<feature type="chain" id="PRO_5018060872" description="DUF4148 domain-containing protein" evidence="2">
    <location>
        <begin position="26"/>
        <end position="94"/>
    </location>
</feature>
<evidence type="ECO:0000313" key="3">
    <source>
        <dbReference type="EMBL" id="RQH09141.1"/>
    </source>
</evidence>
<sequence>MKIRLALIALCIAAVAGGAPGTAHSRSKTEPVAEEQARQAMTQNADMSAQATTDMSYGGAADTHGMSGTRVSTTRTHTGKFCWPNSTCEVPAGH</sequence>
<reference evidence="3 4" key="1">
    <citation type="submission" date="2018-11" db="EMBL/GenBank/DDBJ databases">
        <title>Paraburkholderia sp. DHOA04, isolated from soil.</title>
        <authorList>
            <person name="Gao Z.-H."/>
            <person name="Qiu L.-H."/>
            <person name="Fu J.-C."/>
        </authorList>
    </citation>
    <scope>NUCLEOTIDE SEQUENCE [LARGE SCALE GENOMIC DNA]</scope>
    <source>
        <strain evidence="3 4">DHOA04</strain>
    </source>
</reference>
<dbReference type="RefSeq" id="WP_124149841.1">
    <property type="nucleotide sequence ID" value="NZ_RQIS01000002.1"/>
</dbReference>
<dbReference type="OrthoDB" id="9108939at2"/>
<dbReference type="AlphaFoldDB" id="A0A3N6NCS9"/>